<dbReference type="Gene3D" id="3.40.710.10">
    <property type="entry name" value="DD-peptidase/beta-lactamase superfamily"/>
    <property type="match status" value="1"/>
</dbReference>
<dbReference type="eggNOG" id="COG1680">
    <property type="taxonomic scope" value="Bacteria"/>
</dbReference>
<keyword evidence="3" id="KW-1185">Reference proteome</keyword>
<proteinExistence type="predicted"/>
<dbReference type="KEGG" id="kko:Kkor_0099"/>
<dbReference type="AlphaFoldDB" id="C7R6K4"/>
<reference evidence="2 3" key="1">
    <citation type="journal article" date="2009" name="Stand. Genomic Sci.">
        <title>Complete genome sequence of Kangiella koreensis type strain (SW-125).</title>
        <authorList>
            <person name="Han C."/>
            <person name="Sikorski J."/>
            <person name="Lapidus A."/>
            <person name="Nolan M."/>
            <person name="Glavina Del Rio T."/>
            <person name="Tice H."/>
            <person name="Cheng J.F."/>
            <person name="Lucas S."/>
            <person name="Chen F."/>
            <person name="Copeland A."/>
            <person name="Ivanova N."/>
            <person name="Mavromatis K."/>
            <person name="Ovchinnikova G."/>
            <person name="Pati A."/>
            <person name="Bruce D."/>
            <person name="Goodwin L."/>
            <person name="Pitluck S."/>
            <person name="Chen A."/>
            <person name="Palaniappan K."/>
            <person name="Land M."/>
            <person name="Hauser L."/>
            <person name="Chang Y.J."/>
            <person name="Jeffries C.D."/>
            <person name="Chain P."/>
            <person name="Saunders E."/>
            <person name="Brettin T."/>
            <person name="Goker M."/>
            <person name="Tindall B.J."/>
            <person name="Bristow J."/>
            <person name="Eisen J.A."/>
            <person name="Markowitz V."/>
            <person name="Hugenholtz P."/>
            <person name="Kyrpides N.C."/>
            <person name="Klenk H.P."/>
            <person name="Detter J.C."/>
        </authorList>
    </citation>
    <scope>NUCLEOTIDE SEQUENCE [LARGE SCALE GENOMIC DNA]</scope>
    <source>
        <strain evidence="3">DSM 16069 / KCTC 12182 / SW-125</strain>
    </source>
</reference>
<dbReference type="InterPro" id="IPR012338">
    <property type="entry name" value="Beta-lactam/transpept-like"/>
</dbReference>
<name>C7R6K4_KANKD</name>
<dbReference type="Proteomes" id="UP000001231">
    <property type="component" value="Chromosome"/>
</dbReference>
<dbReference type="Pfam" id="PF00144">
    <property type="entry name" value="Beta-lactamase"/>
    <property type="match status" value="1"/>
</dbReference>
<sequence length="352" mass="40222">MALLCSIIILTACQTVPHSIEKVTGEPVEIKELENFVSHRMEELNVPGLSLAVINDGEIVYQGAFGVKNRSTGEKLTNQTVFEAASLSKPLFAYFVMLQVKKGLIGLDEPLYQYHPNKNLLVDKRHQLITARMLLTHTSGLPNWRKHSGAELELSFMPGTQFQYSGEGYEYLRRVLQELLATDDDGLQMLLEEEAVEAIGSDFMKYNWDERIPSRKAFGHRNDVPTDNHKHDHNFGASYSLNTTAEDYAKFLVALMRPVPAKKEMVETFLKIQDQMPNEEGEMHRSLGFPVKQTEHGIRYYHSGNNGDFRAYCHFYKKRGFGVVLYSNSDKLFSSNLAEEIVEYLGDTWFYM</sequence>
<dbReference type="InterPro" id="IPR050789">
    <property type="entry name" value="Diverse_Enzym_Activities"/>
</dbReference>
<evidence type="ECO:0000313" key="2">
    <source>
        <dbReference type="EMBL" id="ACV25520.1"/>
    </source>
</evidence>
<dbReference type="InParanoid" id="C7R6K4"/>
<dbReference type="PANTHER" id="PTHR43283:SF18">
    <property type="match status" value="1"/>
</dbReference>
<dbReference type="EMBL" id="CP001707">
    <property type="protein sequence ID" value="ACV25520.1"/>
    <property type="molecule type" value="Genomic_DNA"/>
</dbReference>
<dbReference type="PANTHER" id="PTHR43283">
    <property type="entry name" value="BETA-LACTAMASE-RELATED"/>
    <property type="match status" value="1"/>
</dbReference>
<protein>
    <submittedName>
        <fullName evidence="2">Beta-lactamase</fullName>
    </submittedName>
</protein>
<feature type="domain" description="Beta-lactamase-related" evidence="1">
    <location>
        <begin position="34"/>
        <end position="332"/>
    </location>
</feature>
<dbReference type="SUPFAM" id="SSF56601">
    <property type="entry name" value="beta-lactamase/transpeptidase-like"/>
    <property type="match status" value="1"/>
</dbReference>
<dbReference type="HOGENOM" id="CLU_020027_8_3_6"/>
<evidence type="ECO:0000313" key="3">
    <source>
        <dbReference type="Proteomes" id="UP000001231"/>
    </source>
</evidence>
<evidence type="ECO:0000259" key="1">
    <source>
        <dbReference type="Pfam" id="PF00144"/>
    </source>
</evidence>
<gene>
    <name evidence="2" type="ordered locus">Kkor_0099</name>
</gene>
<dbReference type="InterPro" id="IPR001466">
    <property type="entry name" value="Beta-lactam-related"/>
</dbReference>
<accession>C7R6K4</accession>
<dbReference type="STRING" id="523791.Kkor_0099"/>
<organism evidence="2 3">
    <name type="scientific">Kangiella koreensis (strain DSM 16069 / JCM 12317 / KCTC 12182 / SW-125)</name>
    <dbReference type="NCBI Taxonomy" id="523791"/>
    <lineage>
        <taxon>Bacteria</taxon>
        <taxon>Pseudomonadati</taxon>
        <taxon>Pseudomonadota</taxon>
        <taxon>Gammaproteobacteria</taxon>
        <taxon>Kangiellales</taxon>
        <taxon>Kangiellaceae</taxon>
        <taxon>Kangiella</taxon>
    </lineage>
</organism>